<dbReference type="EMBL" id="LGRX02021455">
    <property type="protein sequence ID" value="KAK3256650.1"/>
    <property type="molecule type" value="Genomic_DNA"/>
</dbReference>
<dbReference type="GO" id="GO:0003779">
    <property type="term" value="F:actin binding"/>
    <property type="evidence" value="ECO:0007669"/>
    <property type="project" value="InterPro"/>
</dbReference>
<dbReference type="Pfam" id="PF02205">
    <property type="entry name" value="WH2"/>
    <property type="match status" value="1"/>
</dbReference>
<sequence length="120" mass="12773">MWQAPAGRASGLACKTRHYLAYVAALVGIVESAHQDEVFGGVRAAADSRGDLMDQIRNGAALRKASERKTSTATGPEMSADVQGGLMDMLAQAVMVRRASFVPEMQQDDEHSDAGSDFSD</sequence>
<reference evidence="3 4" key="1">
    <citation type="journal article" date="2015" name="Genome Biol. Evol.">
        <title>Comparative Genomics of a Bacterivorous Green Alga Reveals Evolutionary Causalities and Consequences of Phago-Mixotrophic Mode of Nutrition.</title>
        <authorList>
            <person name="Burns J.A."/>
            <person name="Paasch A."/>
            <person name="Narechania A."/>
            <person name="Kim E."/>
        </authorList>
    </citation>
    <scope>NUCLEOTIDE SEQUENCE [LARGE SCALE GENOMIC DNA]</scope>
    <source>
        <strain evidence="3 4">PLY_AMNH</strain>
    </source>
</reference>
<feature type="domain" description="WH2" evidence="2">
    <location>
        <begin position="48"/>
        <end position="65"/>
    </location>
</feature>
<organism evidence="3 4">
    <name type="scientific">Cymbomonas tetramitiformis</name>
    <dbReference type="NCBI Taxonomy" id="36881"/>
    <lineage>
        <taxon>Eukaryota</taxon>
        <taxon>Viridiplantae</taxon>
        <taxon>Chlorophyta</taxon>
        <taxon>Pyramimonadophyceae</taxon>
        <taxon>Pyramimonadales</taxon>
        <taxon>Pyramimonadaceae</taxon>
        <taxon>Cymbomonas</taxon>
    </lineage>
</organism>
<feature type="region of interest" description="Disordered" evidence="1">
    <location>
        <begin position="61"/>
        <end position="80"/>
    </location>
</feature>
<dbReference type="PROSITE" id="PS51082">
    <property type="entry name" value="WH2"/>
    <property type="match status" value="1"/>
</dbReference>
<dbReference type="Proteomes" id="UP001190700">
    <property type="component" value="Unassembled WGS sequence"/>
</dbReference>
<evidence type="ECO:0000313" key="3">
    <source>
        <dbReference type="EMBL" id="KAK3256650.1"/>
    </source>
</evidence>
<dbReference type="InterPro" id="IPR003124">
    <property type="entry name" value="WH2_dom"/>
</dbReference>
<dbReference type="Gene3D" id="6.10.280.150">
    <property type="match status" value="1"/>
</dbReference>
<dbReference type="AlphaFoldDB" id="A0AAE0FBL8"/>
<accession>A0AAE0FBL8</accession>
<protein>
    <recommendedName>
        <fullName evidence="2">WH2 domain-containing protein</fullName>
    </recommendedName>
</protein>
<feature type="region of interest" description="Disordered" evidence="1">
    <location>
        <begin position="101"/>
        <end position="120"/>
    </location>
</feature>
<proteinExistence type="predicted"/>
<gene>
    <name evidence="3" type="ORF">CYMTET_34223</name>
</gene>
<evidence type="ECO:0000313" key="4">
    <source>
        <dbReference type="Proteomes" id="UP001190700"/>
    </source>
</evidence>
<evidence type="ECO:0000256" key="1">
    <source>
        <dbReference type="SAM" id="MobiDB-lite"/>
    </source>
</evidence>
<evidence type="ECO:0000259" key="2">
    <source>
        <dbReference type="PROSITE" id="PS51082"/>
    </source>
</evidence>
<comment type="caution">
    <text evidence="3">The sequence shown here is derived from an EMBL/GenBank/DDBJ whole genome shotgun (WGS) entry which is preliminary data.</text>
</comment>
<keyword evidence="4" id="KW-1185">Reference proteome</keyword>
<name>A0AAE0FBL8_9CHLO</name>